<gene>
    <name evidence="7" type="primary">lptC</name>
    <name evidence="7" type="ORF">NTG6680_3140</name>
</gene>
<evidence type="ECO:0000256" key="2">
    <source>
        <dbReference type="ARBA" id="ARBA00022519"/>
    </source>
</evidence>
<dbReference type="PANTHER" id="PTHR37481:SF1">
    <property type="entry name" value="LIPOPOLYSACCHARIDE EXPORT SYSTEM PROTEIN LPTC"/>
    <property type="match status" value="1"/>
</dbReference>
<keyword evidence="1" id="KW-1003">Cell membrane</keyword>
<keyword evidence="5 6" id="KW-0472">Membrane</keyword>
<keyword evidence="8" id="KW-1185">Reference proteome</keyword>
<evidence type="ECO:0000256" key="4">
    <source>
        <dbReference type="ARBA" id="ARBA00022989"/>
    </source>
</evidence>
<sequence length="197" mass="22145">MNYSIVIDRLRAWFTGLPLLLLLLGAAYWLNQQVQPLPSAPDSSKRHDPDFIVSKFVATTLNEQGKPRFVMAAKTMLHYPDNDSTYLEAPVLTSFDLDHPPTHTSANNGMVSGKGDEIFLRDNVKIVRPNSTKQRDMIFTTTYLHVIPDRGLAETDQPVTMVDGRNIVHAVGMKFDNKAHIVKLLAQVKSEYVPDKN</sequence>
<accession>A0ABM8Z3R1</accession>
<protein>
    <submittedName>
        <fullName evidence="7">Lipopolysaccharide export system protein LptC</fullName>
    </submittedName>
</protein>
<proteinExistence type="predicted"/>
<evidence type="ECO:0000256" key="3">
    <source>
        <dbReference type="ARBA" id="ARBA00022692"/>
    </source>
</evidence>
<dbReference type="Proteomes" id="UP000839052">
    <property type="component" value="Chromosome"/>
</dbReference>
<dbReference type="Gene3D" id="2.60.450.10">
    <property type="entry name" value="Lipopolysaccharide (LPS) transport protein A like domain"/>
    <property type="match status" value="1"/>
</dbReference>
<evidence type="ECO:0000313" key="7">
    <source>
        <dbReference type="EMBL" id="CAG9934389.1"/>
    </source>
</evidence>
<dbReference type="NCBIfam" id="TIGR04409">
    <property type="entry name" value="LptC_YrbK"/>
    <property type="match status" value="1"/>
</dbReference>
<reference evidence="7 8" key="1">
    <citation type="submission" date="2021-10" db="EMBL/GenBank/DDBJ databases">
        <authorList>
            <person name="Koch H."/>
        </authorList>
    </citation>
    <scope>NUCLEOTIDE SEQUENCE [LARGE SCALE GENOMIC DNA]</scope>
    <source>
        <strain evidence="7">6680</strain>
    </source>
</reference>
<name>A0ABM8Z3R1_9PROT</name>
<dbReference type="EMBL" id="OU912926">
    <property type="protein sequence ID" value="CAG9934389.1"/>
    <property type="molecule type" value="Genomic_DNA"/>
</dbReference>
<keyword evidence="4 6" id="KW-1133">Transmembrane helix</keyword>
<feature type="transmembrane region" description="Helical" evidence="6">
    <location>
        <begin position="12"/>
        <end position="30"/>
    </location>
</feature>
<dbReference type="InterPro" id="IPR010664">
    <property type="entry name" value="LipoPS_assembly_LptC-rel"/>
</dbReference>
<dbReference type="Pfam" id="PF06835">
    <property type="entry name" value="LptC"/>
    <property type="match status" value="1"/>
</dbReference>
<evidence type="ECO:0000313" key="8">
    <source>
        <dbReference type="Proteomes" id="UP000839052"/>
    </source>
</evidence>
<organism evidence="7 8">
    <name type="scientific">Candidatus Nitrotoga arctica</name>
    <dbReference type="NCBI Taxonomy" id="453162"/>
    <lineage>
        <taxon>Bacteria</taxon>
        <taxon>Pseudomonadati</taxon>
        <taxon>Pseudomonadota</taxon>
        <taxon>Betaproteobacteria</taxon>
        <taxon>Nitrosomonadales</taxon>
        <taxon>Gallionellaceae</taxon>
        <taxon>Candidatus Nitrotoga</taxon>
    </lineage>
</organism>
<dbReference type="PANTHER" id="PTHR37481">
    <property type="entry name" value="LIPOPOLYSACCHARIDE EXPORT SYSTEM PROTEIN LPTC"/>
    <property type="match status" value="1"/>
</dbReference>
<keyword evidence="2" id="KW-0997">Cell inner membrane</keyword>
<dbReference type="InterPro" id="IPR026265">
    <property type="entry name" value="LptC"/>
</dbReference>
<dbReference type="InterPro" id="IPR052363">
    <property type="entry name" value="LPS_export_LptC"/>
</dbReference>
<dbReference type="RefSeq" id="WP_239798025.1">
    <property type="nucleotide sequence ID" value="NZ_OU912926.1"/>
</dbReference>
<evidence type="ECO:0000256" key="5">
    <source>
        <dbReference type="ARBA" id="ARBA00023136"/>
    </source>
</evidence>
<evidence type="ECO:0000256" key="6">
    <source>
        <dbReference type="SAM" id="Phobius"/>
    </source>
</evidence>
<keyword evidence="3 6" id="KW-0812">Transmembrane</keyword>
<evidence type="ECO:0000256" key="1">
    <source>
        <dbReference type="ARBA" id="ARBA00022475"/>
    </source>
</evidence>